<feature type="region of interest" description="Disordered" evidence="1">
    <location>
        <begin position="599"/>
        <end position="717"/>
    </location>
</feature>
<dbReference type="Proteomes" id="UP000095751">
    <property type="component" value="Unassembled WGS sequence"/>
</dbReference>
<keyword evidence="3" id="KW-1185">Reference proteome</keyword>
<evidence type="ECO:0000313" key="2">
    <source>
        <dbReference type="EMBL" id="OEU21707.1"/>
    </source>
</evidence>
<dbReference type="EMBL" id="KV784353">
    <property type="protein sequence ID" value="OEU21707.1"/>
    <property type="molecule type" value="Genomic_DNA"/>
</dbReference>
<name>A0A1E7FUC1_9STRA</name>
<evidence type="ECO:0000313" key="3">
    <source>
        <dbReference type="Proteomes" id="UP000095751"/>
    </source>
</evidence>
<feature type="compositionally biased region" description="Basic and acidic residues" evidence="1">
    <location>
        <begin position="636"/>
        <end position="648"/>
    </location>
</feature>
<proteinExistence type="predicted"/>
<dbReference type="AlphaFoldDB" id="A0A1E7FUC1"/>
<gene>
    <name evidence="2" type="ORF">FRACYDRAFT_231851</name>
</gene>
<protein>
    <submittedName>
        <fullName evidence="2">Uncharacterized protein</fullName>
    </submittedName>
</protein>
<feature type="region of interest" description="Disordered" evidence="1">
    <location>
        <begin position="1"/>
        <end position="35"/>
    </location>
</feature>
<organism evidence="2 3">
    <name type="scientific">Fragilariopsis cylindrus CCMP1102</name>
    <dbReference type="NCBI Taxonomy" id="635003"/>
    <lineage>
        <taxon>Eukaryota</taxon>
        <taxon>Sar</taxon>
        <taxon>Stramenopiles</taxon>
        <taxon>Ochrophyta</taxon>
        <taxon>Bacillariophyta</taxon>
        <taxon>Bacillariophyceae</taxon>
        <taxon>Bacillariophycidae</taxon>
        <taxon>Bacillariales</taxon>
        <taxon>Bacillariaceae</taxon>
        <taxon>Fragilariopsis</taxon>
    </lineage>
</organism>
<dbReference type="KEGG" id="fcy:FRACYDRAFT_231851"/>
<evidence type="ECO:0000256" key="1">
    <source>
        <dbReference type="SAM" id="MobiDB-lite"/>
    </source>
</evidence>
<feature type="compositionally biased region" description="Polar residues" evidence="1">
    <location>
        <begin position="125"/>
        <end position="135"/>
    </location>
</feature>
<feature type="compositionally biased region" description="Pro residues" evidence="1">
    <location>
        <begin position="617"/>
        <end position="627"/>
    </location>
</feature>
<feature type="region of interest" description="Disordered" evidence="1">
    <location>
        <begin position="110"/>
        <end position="155"/>
    </location>
</feature>
<accession>A0A1E7FUC1</accession>
<feature type="compositionally biased region" description="Basic residues" evidence="1">
    <location>
        <begin position="15"/>
        <end position="26"/>
    </location>
</feature>
<feature type="compositionally biased region" description="Acidic residues" evidence="1">
    <location>
        <begin position="694"/>
        <end position="705"/>
    </location>
</feature>
<reference evidence="2 3" key="1">
    <citation type="submission" date="2016-09" db="EMBL/GenBank/DDBJ databases">
        <title>Extensive genetic diversity and differential bi-allelic expression allows diatom success in the polar Southern Ocean.</title>
        <authorList>
            <consortium name="DOE Joint Genome Institute"/>
            <person name="Mock T."/>
            <person name="Otillar R.P."/>
            <person name="Strauss J."/>
            <person name="Dupont C."/>
            <person name="Frickenhaus S."/>
            <person name="Maumus F."/>
            <person name="Mcmullan M."/>
            <person name="Sanges R."/>
            <person name="Schmutz J."/>
            <person name="Toseland A."/>
            <person name="Valas R."/>
            <person name="Veluchamy A."/>
            <person name="Ward B.J."/>
            <person name="Allen A."/>
            <person name="Barry K."/>
            <person name="Falciatore A."/>
            <person name="Ferrante M."/>
            <person name="Fortunato A.E."/>
            <person name="Gloeckner G."/>
            <person name="Gruber A."/>
            <person name="Hipkin R."/>
            <person name="Janech M."/>
            <person name="Kroth P."/>
            <person name="Leese F."/>
            <person name="Lindquist E."/>
            <person name="Lyon B.R."/>
            <person name="Martin J."/>
            <person name="Mayer C."/>
            <person name="Parker M."/>
            <person name="Quesneville H."/>
            <person name="Raymond J."/>
            <person name="Uhlig C."/>
            <person name="Valentin K.U."/>
            <person name="Worden A.Z."/>
            <person name="Armbrust E.V."/>
            <person name="Bowler C."/>
            <person name="Green B."/>
            <person name="Moulton V."/>
            <person name="Van Oosterhout C."/>
            <person name="Grigoriev I."/>
        </authorList>
    </citation>
    <scope>NUCLEOTIDE SEQUENCE [LARGE SCALE GENOMIC DNA]</scope>
    <source>
        <strain evidence="2 3">CCMP1102</strain>
    </source>
</reference>
<dbReference type="InParanoid" id="A0A1E7FUC1"/>
<feature type="region of interest" description="Disordered" evidence="1">
    <location>
        <begin position="304"/>
        <end position="324"/>
    </location>
</feature>
<sequence>MADIPPAPQDAQGGRHARRPRPQRRLRPGDSRPRAVFNLDGITAVAPPEAQIQMQTQTHSAGLASQASSSEAQIQILVQAVAAAAFSAKTPDNDHNTTNLITLPESTKLEPTMTMTSDVSREKNNNPNRDIISSNNKDKEIKQQQQQSPPRNPNDVVVHAKKKEQPWWMNNEQQHLVEDWVMNRLDELVTCAEEKEEEQYIMELLDKKIFLSEENDIMQTLLENITAAEDIEFVKSYPIRRMNGNINENETTTYNKTSNNLGWKNIRKRKNHHITIQEKTTTKASSSSESCGNNDGVAVACSHTKDTEGKTISSSGPDGDDSPMVHFTRALHEGSSTNGVLVSSSKVSGTVDEIKFKSIRQTLPKYIPTNSGGYHDNELLFTRDEFCYNVIKPVSNKIPTNIRNNSSTWMVNISDHDPNDPHGSSYLLEARSVSCIVIDDNDKGREKYLDMLKDHTQAYVRKRIAFVNLKRILDDDYSLELDVELDIHKDVIGIKFSQFSIVGGEQQQQQQLQSTGGLWMNRVVPDKGLAQALGGHEACENGCAILSIDGLKISDASELKRIVTEAMKDKSKELVVMTICLSRYANLERVPNRLMQNIRRRDGKPYDPNFYQTLNAPPLPPSPPPLPSELLTNQSDDCKENRGDDKKGKSVATVNVKKRRWDVQGESSVDDLHDNESHAVTPTNDDADFPLADVDSDNFDDDEQESGSSHNGTRVKNPLQRFGDFEKKLRPLVHLDYKDTGIHERSILSSMWVQHKLLFGETCGDNCNCISQLPELVANVVKDYISKQEIKGKKNVETEQELEGRICGIFQYFVPRFVPLLKKEYPTGTYAELTDRLIDICAIHTENDLEAKKKVLKLYINSTHLIEKALSLRYWTVISFELKHLELEVESSVVSGRSNVISGSVRTQFPVSELGNLPVRKMSDYISYSDKIDDDEELFHRRVNNNYKISLDNRRLVIDIAEGSLDDNFPPNKLGSFVFALNEIEQKCPKDGSLSVDITKRVESVGVICIVAKHRSAERDYTTIKKKEIIDSLKTQIETIERFNQEQSSLSSISSSLKLTSNVRGLDGTPLLYAAIELMAPTSLLHRILRLGADPKRRIERGSKLVGTPIDLAQKRYNRCRAKESDLRNKYGTSPEMIEAQSQFCAEAKSLLDMLLLVR</sequence>